<organism evidence="1 2">
    <name type="scientific">Bacillus cereus VD133</name>
    <dbReference type="NCBI Taxonomy" id="1053233"/>
    <lineage>
        <taxon>Bacteria</taxon>
        <taxon>Bacillati</taxon>
        <taxon>Bacillota</taxon>
        <taxon>Bacilli</taxon>
        <taxon>Bacillales</taxon>
        <taxon>Bacillaceae</taxon>
        <taxon>Bacillus</taxon>
        <taxon>Bacillus cereus group</taxon>
    </lineage>
</organism>
<evidence type="ECO:0000313" key="2">
    <source>
        <dbReference type="Proteomes" id="UP000014018"/>
    </source>
</evidence>
<reference evidence="1 2" key="1">
    <citation type="submission" date="2012-12" db="EMBL/GenBank/DDBJ databases">
        <title>The Genome Sequence of Bacillus cereus VD133.</title>
        <authorList>
            <consortium name="The Broad Institute Genome Sequencing Platform"/>
            <consortium name="The Broad Institute Genome Sequencing Center for Infectious Disease"/>
            <person name="Feldgarden M."/>
            <person name="Van der Auwera G.A."/>
            <person name="Mahillon J."/>
            <person name="Duprez V."/>
            <person name="Timmery S."/>
            <person name="Mattelet C."/>
            <person name="Dierick K."/>
            <person name="Sun M."/>
            <person name="Yu Z."/>
            <person name="Zhu L."/>
            <person name="Hu X."/>
            <person name="Shank E.B."/>
            <person name="Swiecicka I."/>
            <person name="Hansen B.M."/>
            <person name="Andrup L."/>
            <person name="Walker B."/>
            <person name="Young S.K."/>
            <person name="Zeng Q."/>
            <person name="Gargeya S."/>
            <person name="Fitzgerald M."/>
            <person name="Haas B."/>
            <person name="Abouelleil A."/>
            <person name="Alvarado L."/>
            <person name="Arachchi H.M."/>
            <person name="Berlin A.M."/>
            <person name="Chapman S.B."/>
            <person name="Dewar J."/>
            <person name="Goldberg J."/>
            <person name="Griggs A."/>
            <person name="Gujja S."/>
            <person name="Hansen M."/>
            <person name="Howarth C."/>
            <person name="Imamovic A."/>
            <person name="Larimer J."/>
            <person name="McCowan C."/>
            <person name="Murphy C."/>
            <person name="Neiman D."/>
            <person name="Pearson M."/>
            <person name="Priest M."/>
            <person name="Roberts A."/>
            <person name="Saif S."/>
            <person name="Shea T."/>
            <person name="Sisk P."/>
            <person name="Sykes S."/>
            <person name="Wortman J."/>
            <person name="Nusbaum C."/>
            <person name="Birren B."/>
        </authorList>
    </citation>
    <scope>NUCLEOTIDE SEQUENCE [LARGE SCALE GENOMIC DNA]</scope>
    <source>
        <strain evidence="1 2">VD133</strain>
    </source>
</reference>
<proteinExistence type="predicted"/>
<evidence type="ECO:0000313" key="1">
    <source>
        <dbReference type="EMBL" id="EOO33856.1"/>
    </source>
</evidence>
<dbReference type="AlphaFoldDB" id="A0A9W5PS72"/>
<sequence length="58" mass="6420">MPKKQNIEIGKLLDSESITSILANFVGGKTKSVDYDDEKDKDKDVVIINKLTLVVLVT</sequence>
<gene>
    <name evidence="1" type="ORF">IIU_02893</name>
</gene>
<name>A0A9W5PS72_BACCE</name>
<accession>A0A9W5PS72</accession>
<comment type="caution">
    <text evidence="1">The sequence shown here is derived from an EMBL/GenBank/DDBJ whole genome shotgun (WGS) entry which is preliminary data.</text>
</comment>
<dbReference type="Proteomes" id="UP000014018">
    <property type="component" value="Unassembled WGS sequence"/>
</dbReference>
<protein>
    <submittedName>
        <fullName evidence="1">Uncharacterized protein</fullName>
    </submittedName>
</protein>
<dbReference type="RefSeq" id="WP_002101421.1">
    <property type="nucleotide sequence ID" value="NZ_KB976184.1"/>
</dbReference>
<dbReference type="EMBL" id="AHFB01000053">
    <property type="protein sequence ID" value="EOO33856.1"/>
    <property type="molecule type" value="Genomic_DNA"/>
</dbReference>